<organism evidence="1 2">
    <name type="scientific">Clostridium beijerinckii</name>
    <name type="common">Clostridium MP</name>
    <dbReference type="NCBI Taxonomy" id="1520"/>
    <lineage>
        <taxon>Bacteria</taxon>
        <taxon>Bacillati</taxon>
        <taxon>Bacillota</taxon>
        <taxon>Clostridia</taxon>
        <taxon>Eubacteriales</taxon>
        <taxon>Clostridiaceae</taxon>
        <taxon>Clostridium</taxon>
    </lineage>
</organism>
<dbReference type="AlphaFoldDB" id="A0AAW3W2F5"/>
<accession>A0AAW3W2F5</accession>
<gene>
    <name evidence="1" type="ORF">HGI39_00080</name>
</gene>
<evidence type="ECO:0000313" key="2">
    <source>
        <dbReference type="Proteomes" id="UP001194098"/>
    </source>
</evidence>
<comment type="caution">
    <text evidence="1">The sequence shown here is derived from an EMBL/GenBank/DDBJ whole genome shotgun (WGS) entry which is preliminary data.</text>
</comment>
<dbReference type="RefSeq" id="WP_171779619.1">
    <property type="nucleotide sequence ID" value="NZ_JABAGV010000001.1"/>
</dbReference>
<proteinExistence type="predicted"/>
<protein>
    <recommendedName>
        <fullName evidence="3">SH3b domain-containing protein</fullName>
    </recommendedName>
</protein>
<name>A0AAW3W2F5_CLOBE</name>
<dbReference type="EMBL" id="JABAGV010000001">
    <property type="protein sequence ID" value="MBC2473127.1"/>
    <property type="molecule type" value="Genomic_DNA"/>
</dbReference>
<reference evidence="1" key="2">
    <citation type="journal article" date="2022" name="Nat. Biotechnol.">
        <title>Carbon-negative production of acetone and isopropanol by gas fermentation at industrial pilot scale.</title>
        <authorList>
            <person name="Liew F.E."/>
            <person name="Nogle R."/>
            <person name="Abdalla T."/>
            <person name="Rasor B.J."/>
            <person name="Canter C."/>
            <person name="Jensen R.O."/>
            <person name="Wang L."/>
            <person name="Strutz J."/>
            <person name="Chirania P."/>
            <person name="De Tissera S."/>
            <person name="Mueller A.P."/>
            <person name="Ruan Z."/>
            <person name="Gao A."/>
            <person name="Tran L."/>
            <person name="Engle N.L."/>
            <person name="Bromley J.C."/>
            <person name="Daniell J."/>
            <person name="Conrado R."/>
            <person name="Tschaplinski T.J."/>
            <person name="Giannone R.J."/>
            <person name="Hettich R.L."/>
            <person name="Karim A.S."/>
            <person name="Simpson S.D."/>
            <person name="Brown S.D."/>
            <person name="Leang C."/>
            <person name="Jewett M.C."/>
            <person name="Kopke M."/>
        </authorList>
    </citation>
    <scope>NUCLEOTIDE SEQUENCE</scope>
    <source>
        <strain evidence="1">DJ015</strain>
    </source>
</reference>
<evidence type="ECO:0000313" key="1">
    <source>
        <dbReference type="EMBL" id="MBC2473127.1"/>
    </source>
</evidence>
<dbReference type="Proteomes" id="UP001194098">
    <property type="component" value="Unassembled WGS sequence"/>
</dbReference>
<evidence type="ECO:0008006" key="3">
    <source>
        <dbReference type="Google" id="ProtNLM"/>
    </source>
</evidence>
<reference evidence="1" key="1">
    <citation type="submission" date="2020-04" db="EMBL/GenBank/DDBJ databases">
        <authorList>
            <person name="Brown S."/>
        </authorList>
    </citation>
    <scope>NUCLEOTIDE SEQUENCE</scope>
    <source>
        <strain evidence="1">DJ015</strain>
    </source>
</reference>
<sequence>MNYDLYKFSSPFSEIISRQQKIYESLNYASRISAISSVSSLIESSGLNRIQSMASQIIQMSNLSELTAFALKSPFDNISNMLAQDNLAFTSLTSSIEKLREYTYKSSIDELSLSISRISEISKFINNNVMLSYMQSMKNITDSILTPTMTFREVIDKFNWEDIINSEEFEIEEEEKERVLEETKKAVEETFSDISENNVLDFTSEQSKNLEQKWIEIWKRIKEMHPILADIVSKTYSKFFEKLFDTIITIFMIMLLSSISSGKLEINKSFEKVKNDITNTFTISDAKKEAKEVIKKEYYPVKKEIFNIYRYVDKNDVYIRESHRMDGFGVKKLDEGDIVEVQYNDTGDKKRYKNWMYVTYEDEEGNIYEGWINNIYINRIDSSR</sequence>